<reference evidence="2" key="1">
    <citation type="submission" date="2023-05" db="EMBL/GenBank/DDBJ databases">
        <title>Comparative genomics of Bacillaceae isolates and their secondary metabolite potential.</title>
        <authorList>
            <person name="Song L."/>
            <person name="Nielsen L.J."/>
            <person name="Mohite O."/>
            <person name="Xu X."/>
            <person name="Weber T."/>
            <person name="Kovacs A.T."/>
        </authorList>
    </citation>
    <scope>NUCLEOTIDE SEQUENCE</scope>
    <source>
        <strain evidence="2">LY1</strain>
    </source>
</reference>
<dbReference type="EMBL" id="CP126101">
    <property type="protein sequence ID" value="WHY49464.1"/>
    <property type="molecule type" value="Genomic_DNA"/>
</dbReference>
<accession>A0AAX3WP50</accession>
<evidence type="ECO:0000313" key="2">
    <source>
        <dbReference type="EMBL" id="WHY49464.1"/>
    </source>
</evidence>
<gene>
    <name evidence="2" type="ORF">QNH24_14040</name>
</gene>
<dbReference type="RefSeq" id="WP_283868202.1">
    <property type="nucleotide sequence ID" value="NZ_CP126101.1"/>
</dbReference>
<keyword evidence="2" id="KW-0808">Transferase</keyword>
<evidence type="ECO:0000313" key="3">
    <source>
        <dbReference type="Proteomes" id="UP001178322"/>
    </source>
</evidence>
<sequence length="449" mass="52441">MKKYIDFMNEFNGDDIFEGLLGYGLFCEKLPPIFDSSNFYEYCKNNLPTFDTTCKETNYIKYESIRNTNIPRALGVPNPINYYKLCRFIGAKFVVNVDISTCFPSMYTHSLAWALAGKEYAKKNRQPSHWFNQLDFYVRGTTNGETHGLLIGPHSSNILSEIILTCVDNELTKKGWKYIRNIDDYTCFVTSNDDVQRFLVDINAELRKLNLMLNHKKTKISQLPQTSSEKWIRKLSVILTTNKKYLDYKDVKLLLDTAIELLYANNNNAAILNYVMKMIDGKQLSKNARVYYQKNILHLAIVFPYLIPLIDTYVYENQNIADEEIEDFSNIIYVEGEKTNNFEMICYALFFAVKYKFKISKISLDFILESKHCISLLLGFVYYKKVAKEKDSVKIFKELAKELIKDKDDFEENWLFVYEVLTVGFFKGDNSDWKILKKNGISFLKEDIV</sequence>
<dbReference type="PANTHER" id="PTHR34047">
    <property type="entry name" value="NUCLEAR INTRON MATURASE 1, MITOCHONDRIAL-RELATED"/>
    <property type="match status" value="1"/>
</dbReference>
<dbReference type="PANTHER" id="PTHR34047:SF8">
    <property type="entry name" value="PROTEIN YKFC"/>
    <property type="match status" value="1"/>
</dbReference>
<evidence type="ECO:0000259" key="1">
    <source>
        <dbReference type="PROSITE" id="PS50878"/>
    </source>
</evidence>
<dbReference type="Proteomes" id="UP001178322">
    <property type="component" value="Chromosome"/>
</dbReference>
<dbReference type="Pfam" id="PF00078">
    <property type="entry name" value="RVT_1"/>
    <property type="match status" value="1"/>
</dbReference>
<dbReference type="GO" id="GO:0003964">
    <property type="term" value="F:RNA-directed DNA polymerase activity"/>
    <property type="evidence" value="ECO:0007669"/>
    <property type="project" value="UniProtKB-KW"/>
</dbReference>
<name>A0AAX3WP50_9BACI</name>
<dbReference type="PROSITE" id="PS50878">
    <property type="entry name" value="RT_POL"/>
    <property type="match status" value="1"/>
</dbReference>
<organism evidence="2 3">
    <name type="scientific">Lysinibacillus pakistanensis</name>
    <dbReference type="NCBI Taxonomy" id="759811"/>
    <lineage>
        <taxon>Bacteria</taxon>
        <taxon>Bacillati</taxon>
        <taxon>Bacillota</taxon>
        <taxon>Bacilli</taxon>
        <taxon>Bacillales</taxon>
        <taxon>Bacillaceae</taxon>
        <taxon>Lysinibacillus</taxon>
    </lineage>
</organism>
<keyword evidence="2" id="KW-0548">Nucleotidyltransferase</keyword>
<dbReference type="AlphaFoldDB" id="A0AAX3WP50"/>
<dbReference type="InterPro" id="IPR051083">
    <property type="entry name" value="GrpII_Intron_Splice-Mob/Def"/>
</dbReference>
<dbReference type="CDD" id="cd01646">
    <property type="entry name" value="RT_Bac_retron_I"/>
    <property type="match status" value="1"/>
</dbReference>
<protein>
    <submittedName>
        <fullName evidence="2">RNA-directed DNA polymerase</fullName>
    </submittedName>
</protein>
<proteinExistence type="predicted"/>
<dbReference type="InterPro" id="IPR000477">
    <property type="entry name" value="RT_dom"/>
</dbReference>
<feature type="domain" description="Reverse transcriptase" evidence="1">
    <location>
        <begin position="1"/>
        <end position="239"/>
    </location>
</feature>
<keyword evidence="2" id="KW-0695">RNA-directed DNA polymerase</keyword>